<keyword evidence="2" id="KW-1185">Reference proteome</keyword>
<evidence type="ECO:0000313" key="1">
    <source>
        <dbReference type="EnsemblMetazoa" id="OVOC5810.1"/>
    </source>
</evidence>
<accession>A0A8R1Y3E0</accession>
<dbReference type="EMBL" id="CMVM020000161">
    <property type="status" value="NOT_ANNOTATED_CDS"/>
    <property type="molecule type" value="Genomic_DNA"/>
</dbReference>
<dbReference type="Proteomes" id="UP000024404">
    <property type="component" value="Unassembled WGS sequence"/>
</dbReference>
<organism evidence="1 2">
    <name type="scientific">Onchocerca volvulus</name>
    <dbReference type="NCBI Taxonomy" id="6282"/>
    <lineage>
        <taxon>Eukaryota</taxon>
        <taxon>Metazoa</taxon>
        <taxon>Ecdysozoa</taxon>
        <taxon>Nematoda</taxon>
        <taxon>Chromadorea</taxon>
        <taxon>Rhabditida</taxon>
        <taxon>Spirurina</taxon>
        <taxon>Spiruromorpha</taxon>
        <taxon>Filarioidea</taxon>
        <taxon>Onchocercidae</taxon>
        <taxon>Onchocerca</taxon>
    </lineage>
</organism>
<evidence type="ECO:0000313" key="2">
    <source>
        <dbReference type="Proteomes" id="UP000024404"/>
    </source>
</evidence>
<name>A0A8R1Y3E0_ONCVO</name>
<reference evidence="2" key="1">
    <citation type="submission" date="2013-10" db="EMBL/GenBank/DDBJ databases">
        <title>Genome sequencing of Onchocerca volvulus.</title>
        <authorList>
            <person name="Cotton J."/>
            <person name="Tsai J."/>
            <person name="Stanley E."/>
            <person name="Tracey A."/>
            <person name="Holroyd N."/>
            <person name="Lustigman S."/>
            <person name="Berriman M."/>
        </authorList>
    </citation>
    <scope>NUCLEOTIDE SEQUENCE</scope>
</reference>
<reference evidence="1" key="2">
    <citation type="submission" date="2022-06" db="UniProtKB">
        <authorList>
            <consortium name="EnsemblMetazoa"/>
        </authorList>
    </citation>
    <scope>IDENTIFICATION</scope>
</reference>
<dbReference type="AlphaFoldDB" id="A0A8R1Y3E0"/>
<protein>
    <submittedName>
        <fullName evidence="1">Uncharacterized protein</fullName>
    </submittedName>
</protein>
<dbReference type="EnsemblMetazoa" id="OVOC5810.1">
    <property type="protein sequence ID" value="OVOC5810.1"/>
    <property type="gene ID" value="WBGene00242619"/>
</dbReference>
<sequence>MLDDIASVMHGELGFSVPQDQLHANPYRHRHRTSYGESEISTYNLIGLINNRLMANNNQQIPPSPNFLMEVIVNIPKQNPTRTELI</sequence>
<proteinExistence type="predicted"/>